<dbReference type="Pfam" id="PF04082">
    <property type="entry name" value="Fungal_trans"/>
    <property type="match status" value="2"/>
</dbReference>
<keyword evidence="1" id="KW-0479">Metal-binding</keyword>
<dbReference type="PANTHER" id="PTHR47424">
    <property type="entry name" value="REGULATORY PROTEIN GAL4"/>
    <property type="match status" value="1"/>
</dbReference>
<keyword evidence="2" id="KW-0805">Transcription regulation</keyword>
<dbReference type="STRING" id="60175.A0A1V6XMI0"/>
<feature type="domain" description="Zn(2)-C6 fungal-type" evidence="8">
    <location>
        <begin position="12"/>
        <end position="42"/>
    </location>
</feature>
<dbReference type="InterPro" id="IPR007219">
    <property type="entry name" value="XnlR_reg_dom"/>
</dbReference>
<dbReference type="InterPro" id="IPR001138">
    <property type="entry name" value="Zn2Cys6_DnaBD"/>
</dbReference>
<keyword evidence="10" id="KW-1185">Reference proteome</keyword>
<dbReference type="GO" id="GO:0000978">
    <property type="term" value="F:RNA polymerase II cis-regulatory region sequence-specific DNA binding"/>
    <property type="evidence" value="ECO:0007669"/>
    <property type="project" value="TreeGrafter"/>
</dbReference>
<evidence type="ECO:0000313" key="9">
    <source>
        <dbReference type="EMBL" id="OQE76360.1"/>
    </source>
</evidence>
<dbReference type="EMBL" id="MOOB01000067">
    <property type="protein sequence ID" value="OQE76360.1"/>
    <property type="molecule type" value="Genomic_DNA"/>
</dbReference>
<feature type="region of interest" description="Disordered" evidence="7">
    <location>
        <begin position="735"/>
        <end position="756"/>
    </location>
</feature>
<dbReference type="CDD" id="cd12148">
    <property type="entry name" value="fungal_TF_MHR"/>
    <property type="match status" value="2"/>
</dbReference>
<organism evidence="9 10">
    <name type="scientific">Penicillium nalgiovense</name>
    <dbReference type="NCBI Taxonomy" id="60175"/>
    <lineage>
        <taxon>Eukaryota</taxon>
        <taxon>Fungi</taxon>
        <taxon>Dikarya</taxon>
        <taxon>Ascomycota</taxon>
        <taxon>Pezizomycotina</taxon>
        <taxon>Eurotiomycetes</taxon>
        <taxon>Eurotiomycetidae</taxon>
        <taxon>Eurotiales</taxon>
        <taxon>Aspergillaceae</taxon>
        <taxon>Penicillium</taxon>
    </lineage>
</organism>
<evidence type="ECO:0000256" key="5">
    <source>
        <dbReference type="ARBA" id="ARBA00023242"/>
    </source>
</evidence>
<gene>
    <name evidence="9" type="ORF">PENNAL_c0067G10771</name>
</gene>
<evidence type="ECO:0000256" key="1">
    <source>
        <dbReference type="ARBA" id="ARBA00022723"/>
    </source>
</evidence>
<comment type="caution">
    <text evidence="9">The sequence shown here is derived from an EMBL/GenBank/DDBJ whole genome shotgun (WGS) entry which is preliminary data.</text>
</comment>
<dbReference type="InterPro" id="IPR036864">
    <property type="entry name" value="Zn2-C6_fun-type_DNA-bd_sf"/>
</dbReference>
<keyword evidence="5" id="KW-0539">Nucleus</keyword>
<dbReference type="SMART" id="SM00066">
    <property type="entry name" value="GAL4"/>
    <property type="match status" value="1"/>
</dbReference>
<evidence type="ECO:0000256" key="2">
    <source>
        <dbReference type="ARBA" id="ARBA00023015"/>
    </source>
</evidence>
<dbReference type="GO" id="GO:0005634">
    <property type="term" value="C:nucleus"/>
    <property type="evidence" value="ECO:0007669"/>
    <property type="project" value="TreeGrafter"/>
</dbReference>
<dbReference type="PANTHER" id="PTHR47424:SF4">
    <property type="entry name" value="ZN(II)2CYS6 TRANSCRIPTION FACTOR (EUROFUNG)"/>
    <property type="match status" value="1"/>
</dbReference>
<evidence type="ECO:0000256" key="3">
    <source>
        <dbReference type="ARBA" id="ARBA00023125"/>
    </source>
</evidence>
<evidence type="ECO:0000256" key="4">
    <source>
        <dbReference type="ARBA" id="ARBA00023163"/>
    </source>
</evidence>
<dbReference type="PROSITE" id="PS00463">
    <property type="entry name" value="ZN2_CY6_FUNGAL_1"/>
    <property type="match status" value="1"/>
</dbReference>
<dbReference type="SMART" id="SM00906">
    <property type="entry name" value="Fungal_trans"/>
    <property type="match status" value="2"/>
</dbReference>
<evidence type="ECO:0000313" key="10">
    <source>
        <dbReference type="Proteomes" id="UP000191691"/>
    </source>
</evidence>
<keyword evidence="6" id="KW-0175">Coiled coil</keyword>
<keyword evidence="4" id="KW-0804">Transcription</keyword>
<accession>A0A1V6XMI0</accession>
<dbReference type="GO" id="GO:0006351">
    <property type="term" value="P:DNA-templated transcription"/>
    <property type="evidence" value="ECO:0007669"/>
    <property type="project" value="InterPro"/>
</dbReference>
<feature type="region of interest" description="Disordered" evidence="7">
    <location>
        <begin position="666"/>
        <end position="695"/>
    </location>
</feature>
<dbReference type="InterPro" id="IPR051127">
    <property type="entry name" value="Fungal_SecMet_Regulators"/>
</dbReference>
<feature type="compositionally biased region" description="Polar residues" evidence="7">
    <location>
        <begin position="674"/>
        <end position="693"/>
    </location>
</feature>
<dbReference type="GO" id="GO:0000981">
    <property type="term" value="F:DNA-binding transcription factor activity, RNA polymerase II-specific"/>
    <property type="evidence" value="ECO:0007669"/>
    <property type="project" value="InterPro"/>
</dbReference>
<proteinExistence type="predicted"/>
<dbReference type="Proteomes" id="UP000191691">
    <property type="component" value="Unassembled WGS sequence"/>
</dbReference>
<sequence length="1293" mass="145455">MATPRRNGQLSSCEPCRTSKLRCDHTSPICGRCERRGLHCTYHPAPLTQSLTGIRPPKKRRVVYESDPPSNISRVHNENDVWTRKKATVSAPGFWGQTSYCDAFTDTRNGPNVGVPYLTSHDNFPVDQKRINLGARVLELLENLPFYRDVVTARFKIWKGWGLGWPVTDMVFTVVEKMWNSLETEGMNTNQRASFLSKRLFEMHSRPLEVHPSMTWEDFQSAAAGRWELIGLLFTLAGLATDWVPHSDRIFMRQDTMDATSLAITATAVGDICLQFCDSTGIANDIVAWLLLHHVTLLAIVYGESDFRPWRKLGELSTTLFALGLHQDSSAKAPFFLSEMRKRTMVAAYSTDKALATFLGRPPLISWRYCDIQMPLDLSVEEIFADPVVRNAAIARLDEKSGWNLESSLMKGMWPRIALITSVLREKVLELSLSWQLENLSQRVEELSRESRQLRQGLPEFLHWKPDIEGVVTSRVEYDLLFEVHIEFLYNDFLLYRTLGKRTQTQPEAIIGIARQILKSLVIMISEKTRSRQPIQGIGLSVCLPGLPSAGVLCAELLRRSRSAVISSCLEFPRSEIIQNLTLFASYLDTIIETHDCNYRVAQQGQKAIRHVLDQVLSVEGPSSAVEDTGTSDKMIDDDNLLDGLDFDDHDLFLGWLDGNMQHMSDSRLASPETPGNYTRSTHSQAEVSTPTGQRDGVNAMMGALEEERPSQGFFGSSSAAGFMRQIRTAVDRRVASPHRGSSVPHLAVPSSLMPTRSEKHQSSVANYVLPSRKMADSLMEVYWECVFPLYPFLVPAEMKTEYGKIWTGDGLEYDENMLMCTLNVIFALASQLADFVPPKEREASADAFFSRAKGLFQFNLWDTGSAGLIQCLLLMAQYLQSTDSAHQCWIVTGLAIRNAQSLGLHLPQNIARLQSFQEQQLARRIWHGCILMDRVISMTFGRPAMISKASSGAVPLPAAVDDEYIPSGSSKEVSQPPDRPSMMAFYAKSLELYEIMNDVLLSLYKPVSDDNAEDIHNFHFDNVASEGERTIFELDRSLTRWTQSLLPHLRWDASTVPTNPIFYRQSIVLRARFLHVRMLLFRPTLSKYCAVRDNATTDQLISTNDSFPRRVALQCSIICVKAAQESIELIYNNVPVDGTGGPLPAWWYNILCSYNLFTLFYFAILTSMTYPDVYTSATVLIAGRLCSAILAEVTESSVTQSWNYALEVLRKYQSYSTSARRCVAALEILYEQVTSEGLLPISYVPNHELGTNASVVNDMSFGEGMNSAILDSFEFPDFQDMSWLNSVPSNLF</sequence>
<dbReference type="PROSITE" id="PS50048">
    <property type="entry name" value="ZN2_CY6_FUNGAL_2"/>
    <property type="match status" value="1"/>
</dbReference>
<dbReference type="CDD" id="cd00067">
    <property type="entry name" value="GAL4"/>
    <property type="match status" value="1"/>
</dbReference>
<protein>
    <recommendedName>
        <fullName evidence="8">Zn(2)-C6 fungal-type domain-containing protein</fullName>
    </recommendedName>
</protein>
<evidence type="ECO:0000256" key="7">
    <source>
        <dbReference type="SAM" id="MobiDB-lite"/>
    </source>
</evidence>
<feature type="coiled-coil region" evidence="6">
    <location>
        <begin position="430"/>
        <end position="457"/>
    </location>
</feature>
<dbReference type="GO" id="GO:0000435">
    <property type="term" value="P:positive regulation of transcription from RNA polymerase II promoter by galactose"/>
    <property type="evidence" value="ECO:0007669"/>
    <property type="project" value="TreeGrafter"/>
</dbReference>
<name>A0A1V6XMI0_PENNA</name>
<evidence type="ECO:0000256" key="6">
    <source>
        <dbReference type="SAM" id="Coils"/>
    </source>
</evidence>
<dbReference type="SUPFAM" id="SSF57701">
    <property type="entry name" value="Zn2/Cys6 DNA-binding domain"/>
    <property type="match status" value="1"/>
</dbReference>
<keyword evidence="3" id="KW-0238">DNA-binding</keyword>
<dbReference type="GO" id="GO:0008270">
    <property type="term" value="F:zinc ion binding"/>
    <property type="evidence" value="ECO:0007669"/>
    <property type="project" value="InterPro"/>
</dbReference>
<reference evidence="10" key="1">
    <citation type="journal article" date="2017" name="Nat. Microbiol.">
        <title>Global analysis of biosynthetic gene clusters reveals vast potential of secondary metabolite production in Penicillium species.</title>
        <authorList>
            <person name="Nielsen J.C."/>
            <person name="Grijseels S."/>
            <person name="Prigent S."/>
            <person name="Ji B."/>
            <person name="Dainat J."/>
            <person name="Nielsen K.F."/>
            <person name="Frisvad J.C."/>
            <person name="Workman M."/>
            <person name="Nielsen J."/>
        </authorList>
    </citation>
    <scope>NUCLEOTIDE SEQUENCE [LARGE SCALE GENOMIC DNA]</scope>
    <source>
        <strain evidence="10">IBT 13039</strain>
    </source>
</reference>
<evidence type="ECO:0000259" key="8">
    <source>
        <dbReference type="PROSITE" id="PS50048"/>
    </source>
</evidence>
<dbReference type="Pfam" id="PF00172">
    <property type="entry name" value="Zn_clus"/>
    <property type="match status" value="1"/>
</dbReference>
<dbReference type="Gene3D" id="4.10.240.10">
    <property type="entry name" value="Zn(2)-C6 fungal-type DNA-binding domain"/>
    <property type="match status" value="1"/>
</dbReference>